<feature type="transmembrane region" description="Helical" evidence="1">
    <location>
        <begin position="87"/>
        <end position="106"/>
    </location>
</feature>
<name>A0A3N4R6T0_9ACTN</name>
<dbReference type="AlphaFoldDB" id="A0A3N4R6T0"/>
<dbReference type="RefSeq" id="WP_123820596.1">
    <property type="nucleotide sequence ID" value="NZ_RKQG01000002.1"/>
</dbReference>
<keyword evidence="1" id="KW-0812">Transmembrane</keyword>
<keyword evidence="3" id="KW-1185">Reference proteome</keyword>
<dbReference type="EMBL" id="RKQG01000002">
    <property type="protein sequence ID" value="RPE28892.1"/>
    <property type="molecule type" value="Genomic_DNA"/>
</dbReference>
<reference evidence="2 3" key="1">
    <citation type="submission" date="2018-11" db="EMBL/GenBank/DDBJ databases">
        <title>Sequencing the genomes of 1000 actinobacteria strains.</title>
        <authorList>
            <person name="Klenk H.-P."/>
        </authorList>
    </citation>
    <scope>NUCLEOTIDE SEQUENCE [LARGE SCALE GENOMIC DNA]</scope>
    <source>
        <strain evidence="2 3">DSM 44781</strain>
    </source>
</reference>
<feature type="transmembrane region" description="Helical" evidence="1">
    <location>
        <begin position="62"/>
        <end position="80"/>
    </location>
</feature>
<keyword evidence="1" id="KW-1133">Transmembrane helix</keyword>
<sequence length="141" mass="15372">MGTGIRSWRGWRTPANGCAWVPLAVCAGIWAALRGSGASDDAWHWCLVQDHEALPGRLLTKTVLTGICVALMLLLAAPLARRTGSAWWLWPVLLLVGYGLGALYAYGMGGPADVPAGVEPDCEPMPRWPFGPPYFEWLRNR</sequence>
<evidence type="ECO:0000313" key="3">
    <source>
        <dbReference type="Proteomes" id="UP000266906"/>
    </source>
</evidence>
<protein>
    <submittedName>
        <fullName evidence="2">Uncharacterized protein</fullName>
    </submittedName>
</protein>
<gene>
    <name evidence="2" type="ORF">EDD38_6038</name>
</gene>
<dbReference type="Proteomes" id="UP000266906">
    <property type="component" value="Unassembled WGS sequence"/>
</dbReference>
<keyword evidence="1" id="KW-0472">Membrane</keyword>
<comment type="caution">
    <text evidence="2">The sequence shown here is derived from an EMBL/GenBank/DDBJ whole genome shotgun (WGS) entry which is preliminary data.</text>
</comment>
<accession>A0A3N4R6T0</accession>
<organism evidence="2 3">
    <name type="scientific">Kitasatospora cineracea</name>
    <dbReference type="NCBI Taxonomy" id="88074"/>
    <lineage>
        <taxon>Bacteria</taxon>
        <taxon>Bacillati</taxon>
        <taxon>Actinomycetota</taxon>
        <taxon>Actinomycetes</taxon>
        <taxon>Kitasatosporales</taxon>
        <taxon>Streptomycetaceae</taxon>
        <taxon>Kitasatospora</taxon>
    </lineage>
</organism>
<evidence type="ECO:0000313" key="2">
    <source>
        <dbReference type="EMBL" id="RPE28892.1"/>
    </source>
</evidence>
<proteinExistence type="predicted"/>
<evidence type="ECO:0000256" key="1">
    <source>
        <dbReference type="SAM" id="Phobius"/>
    </source>
</evidence>